<comment type="similarity">
    <text evidence="2">Belongs to the cerato-platanin family.</text>
</comment>
<evidence type="ECO:0000256" key="1">
    <source>
        <dbReference type="ARBA" id="ARBA00004613"/>
    </source>
</evidence>
<feature type="signal peptide" evidence="4">
    <location>
        <begin position="1"/>
        <end position="21"/>
    </location>
</feature>
<dbReference type="Pfam" id="PF07249">
    <property type="entry name" value="Cerato-platanin"/>
    <property type="match status" value="1"/>
</dbReference>
<protein>
    <recommendedName>
        <fullName evidence="7">Allergenic cerato-platanin Asp F13</fullName>
    </recommendedName>
</protein>
<feature type="chain" id="PRO_5002545592" description="Allergenic cerato-platanin Asp F13" evidence="4">
    <location>
        <begin position="22"/>
        <end position="145"/>
    </location>
</feature>
<proteinExistence type="inferred from homology"/>
<sequence>MKSAIISTIALLLSLSSLTLSQEVMTVAYDEVYDNANLDLLTTACSDGSNGLVTKGFSVAGDLPIFPRVGAAFSVEKWNSPNCGKCYKLKFEETGVEIPVIAIDHAGNGFILAKAAMDELTGGRAAELGRVDMTVTEAAPGDCGV</sequence>
<evidence type="ECO:0000256" key="3">
    <source>
        <dbReference type="ARBA" id="ARBA00022525"/>
    </source>
</evidence>
<dbReference type="GO" id="GO:0005576">
    <property type="term" value="C:extracellular region"/>
    <property type="evidence" value="ECO:0007669"/>
    <property type="project" value="UniProtKB-SubCell"/>
</dbReference>
<dbReference type="Gene3D" id="2.40.40.10">
    <property type="entry name" value="RlpA-like domain"/>
    <property type="match status" value="1"/>
</dbReference>
<dbReference type="Proteomes" id="UP000034164">
    <property type="component" value="Unassembled WGS sequence"/>
</dbReference>
<dbReference type="VEuPathDB" id="FungiDB:EMCG_07396"/>
<evidence type="ECO:0000256" key="4">
    <source>
        <dbReference type="SAM" id="SignalP"/>
    </source>
</evidence>
<name>A0A0G2I9I9_9EURO</name>
<dbReference type="OrthoDB" id="4898945at2759"/>
<comment type="caution">
    <text evidence="5">The sequence shown here is derived from an EMBL/GenBank/DDBJ whole genome shotgun (WGS) entry which is preliminary data.</text>
</comment>
<dbReference type="InterPro" id="IPR010829">
    <property type="entry name" value="Cerato-platanin"/>
</dbReference>
<dbReference type="SUPFAM" id="SSF50685">
    <property type="entry name" value="Barwin-like endoglucanases"/>
    <property type="match status" value="1"/>
</dbReference>
<evidence type="ECO:0008006" key="7">
    <source>
        <dbReference type="Google" id="ProtNLM"/>
    </source>
</evidence>
<dbReference type="EMBL" id="LCZI01000377">
    <property type="protein sequence ID" value="KKZ66900.1"/>
    <property type="molecule type" value="Genomic_DNA"/>
</dbReference>
<reference evidence="6" key="1">
    <citation type="journal article" date="2015" name="PLoS Genet.">
        <title>The dynamic genome and transcriptome of the human fungal pathogen Blastomyces and close relative Emmonsia.</title>
        <authorList>
            <person name="Munoz J.F."/>
            <person name="Gauthier G.M."/>
            <person name="Desjardins C.A."/>
            <person name="Gallo J.E."/>
            <person name="Holder J."/>
            <person name="Sullivan T.D."/>
            <person name="Marty A.J."/>
            <person name="Carmen J.C."/>
            <person name="Chen Z."/>
            <person name="Ding L."/>
            <person name="Gujja S."/>
            <person name="Magrini V."/>
            <person name="Misas E."/>
            <person name="Mitreva M."/>
            <person name="Priest M."/>
            <person name="Saif S."/>
            <person name="Whiston E.A."/>
            <person name="Young S."/>
            <person name="Zeng Q."/>
            <person name="Goldman W.E."/>
            <person name="Mardis E.R."/>
            <person name="Taylor J.W."/>
            <person name="McEwen J.G."/>
            <person name="Clay O.K."/>
            <person name="Klein B.S."/>
            <person name="Cuomo C.A."/>
        </authorList>
    </citation>
    <scope>NUCLEOTIDE SEQUENCE [LARGE SCALE GENOMIC DNA]</scope>
    <source>
        <strain evidence="6">UAMH 3008</strain>
    </source>
</reference>
<organism evidence="5 6">
    <name type="scientific">[Emmonsia] crescens</name>
    <dbReference type="NCBI Taxonomy" id="73230"/>
    <lineage>
        <taxon>Eukaryota</taxon>
        <taxon>Fungi</taxon>
        <taxon>Dikarya</taxon>
        <taxon>Ascomycota</taxon>
        <taxon>Pezizomycotina</taxon>
        <taxon>Eurotiomycetes</taxon>
        <taxon>Eurotiomycetidae</taxon>
        <taxon>Onygenales</taxon>
        <taxon>Ajellomycetaceae</taxon>
        <taxon>Emergomyces</taxon>
    </lineage>
</organism>
<evidence type="ECO:0000256" key="2">
    <source>
        <dbReference type="ARBA" id="ARBA00010421"/>
    </source>
</evidence>
<dbReference type="CDD" id="cd22778">
    <property type="entry name" value="DPBB_CEPL-like"/>
    <property type="match status" value="1"/>
</dbReference>
<evidence type="ECO:0000313" key="6">
    <source>
        <dbReference type="Proteomes" id="UP000034164"/>
    </source>
</evidence>
<comment type="subcellular location">
    <subcellularLocation>
        <location evidence="1">Secreted</location>
    </subcellularLocation>
</comment>
<dbReference type="InterPro" id="IPR036908">
    <property type="entry name" value="RlpA-like_sf"/>
</dbReference>
<dbReference type="AlphaFoldDB" id="A0A0G2I9I9"/>
<keyword evidence="4" id="KW-0732">Signal</keyword>
<keyword evidence="3" id="KW-0964">Secreted</keyword>
<evidence type="ECO:0000313" key="5">
    <source>
        <dbReference type="EMBL" id="KKZ66900.1"/>
    </source>
</evidence>
<accession>A0A0G2I9I9</accession>
<gene>
    <name evidence="5" type="ORF">EMCG_07396</name>
</gene>